<feature type="compositionally biased region" description="Pro residues" evidence="1">
    <location>
        <begin position="24"/>
        <end position="47"/>
    </location>
</feature>
<proteinExistence type="predicted"/>
<reference evidence="3 4" key="1">
    <citation type="submission" date="2024-03" db="EMBL/GenBank/DDBJ databases">
        <title>The genome assembly and annotation of the cricket Gryllus longicercus Weissman &amp; Gray.</title>
        <authorList>
            <person name="Szrajer S."/>
            <person name="Gray D."/>
            <person name="Ylla G."/>
        </authorList>
    </citation>
    <scope>NUCLEOTIDE SEQUENCE [LARGE SCALE GENOMIC DNA]</scope>
    <source>
        <strain evidence="3">DAG 2021-001</strain>
        <tissue evidence="3">Whole body minus gut</tissue>
    </source>
</reference>
<keyword evidence="4" id="KW-1185">Reference proteome</keyword>
<name>A0AAN9W923_9ORTH</name>
<dbReference type="Proteomes" id="UP001378592">
    <property type="component" value="Unassembled WGS sequence"/>
</dbReference>
<evidence type="ECO:0000313" key="4">
    <source>
        <dbReference type="Proteomes" id="UP001378592"/>
    </source>
</evidence>
<gene>
    <name evidence="3" type="ORF">R5R35_011787</name>
</gene>
<evidence type="ECO:0000256" key="2">
    <source>
        <dbReference type="SAM" id="SignalP"/>
    </source>
</evidence>
<keyword evidence="2" id="KW-0732">Signal</keyword>
<dbReference type="AlphaFoldDB" id="A0AAN9W923"/>
<dbReference type="EMBL" id="JAZDUA010000070">
    <property type="protein sequence ID" value="KAK7869718.1"/>
    <property type="molecule type" value="Genomic_DNA"/>
</dbReference>
<accession>A0AAN9W923</accession>
<protein>
    <submittedName>
        <fullName evidence="3">Uncharacterized protein</fullName>
    </submittedName>
</protein>
<evidence type="ECO:0000313" key="3">
    <source>
        <dbReference type="EMBL" id="KAK7869718.1"/>
    </source>
</evidence>
<feature type="chain" id="PRO_5043051357" evidence="2">
    <location>
        <begin position="22"/>
        <end position="80"/>
    </location>
</feature>
<feature type="region of interest" description="Disordered" evidence="1">
    <location>
        <begin position="20"/>
        <end position="47"/>
    </location>
</feature>
<organism evidence="3 4">
    <name type="scientific">Gryllus longicercus</name>
    <dbReference type="NCBI Taxonomy" id="2509291"/>
    <lineage>
        <taxon>Eukaryota</taxon>
        <taxon>Metazoa</taxon>
        <taxon>Ecdysozoa</taxon>
        <taxon>Arthropoda</taxon>
        <taxon>Hexapoda</taxon>
        <taxon>Insecta</taxon>
        <taxon>Pterygota</taxon>
        <taxon>Neoptera</taxon>
        <taxon>Polyneoptera</taxon>
        <taxon>Orthoptera</taxon>
        <taxon>Ensifera</taxon>
        <taxon>Gryllidea</taxon>
        <taxon>Grylloidea</taxon>
        <taxon>Gryllidae</taxon>
        <taxon>Gryllinae</taxon>
        <taxon>Gryllus</taxon>
    </lineage>
</organism>
<sequence length="80" mass="8506">MLPLVRLLLVVVALAAAPALAQHSPPPPPSQPPPPPPPSQQPAAPRTPCPAKCLCFRTTVRCMFLQLDNVPQVPTETTIL</sequence>
<feature type="signal peptide" evidence="2">
    <location>
        <begin position="1"/>
        <end position="21"/>
    </location>
</feature>
<evidence type="ECO:0000256" key="1">
    <source>
        <dbReference type="SAM" id="MobiDB-lite"/>
    </source>
</evidence>
<comment type="caution">
    <text evidence="3">The sequence shown here is derived from an EMBL/GenBank/DDBJ whole genome shotgun (WGS) entry which is preliminary data.</text>
</comment>